<dbReference type="InterPro" id="IPR002772">
    <property type="entry name" value="Glyco_hydro_3_C"/>
</dbReference>
<reference evidence="7" key="1">
    <citation type="journal article" date="2021" name="PeerJ">
        <title>Extensive microbial diversity within the chicken gut microbiome revealed by metagenomics and culture.</title>
        <authorList>
            <person name="Gilroy R."/>
            <person name="Ravi A."/>
            <person name="Getino M."/>
            <person name="Pursley I."/>
            <person name="Horton D.L."/>
            <person name="Alikhan N.F."/>
            <person name="Baker D."/>
            <person name="Gharbi K."/>
            <person name="Hall N."/>
            <person name="Watson M."/>
            <person name="Adriaenssens E.M."/>
            <person name="Foster-Nyarko E."/>
            <person name="Jarju S."/>
            <person name="Secka A."/>
            <person name="Antonio M."/>
            <person name="Oren A."/>
            <person name="Chaudhuri R.R."/>
            <person name="La Ragione R."/>
            <person name="Hildebrand F."/>
            <person name="Pallen M.J."/>
        </authorList>
    </citation>
    <scope>NUCLEOTIDE SEQUENCE</scope>
    <source>
        <strain evidence="7">ChiGjej6B6-14162</strain>
    </source>
</reference>
<dbReference type="EMBL" id="DXEL01000047">
    <property type="protein sequence ID" value="HIX74683.1"/>
    <property type="molecule type" value="Genomic_DNA"/>
</dbReference>
<dbReference type="Gene3D" id="2.60.40.10">
    <property type="entry name" value="Immunoglobulins"/>
    <property type="match status" value="1"/>
</dbReference>
<accession>A0A9D2BG06</accession>
<sequence>MKKVFLSASLLVVLLTAHGQNTPQLGKDPIDKVIAAMTTEEKVSLLIGTGMPGFGGQSAVVGSTQSIVPGAAGTTFPIERLGIPAVVVADGPAGLRISPTREGTESTYYCTAFPVATLLASTWNTDLVNQVGQAMGQEVKEYGCDVLLAPALNIHRSPLCGRNFEYYSEDPYLTGKMATAMVKGVESNGVGTSIKHFAANSQETNRTAVDSRVSTRALREIYLKGFEMVVKEAQPWTVMSSYNKLNGTYTSESRDLLTTILRDEWGYKGLVMTDWFGGRDAAAQIHAGNDLLMPGREDQKQAILKALENGSLAMEDVDTDVKRILELVLRSPRFAQYKYTDKPDLKGHAEVTRASATEGMILLKNEQNALPLPDKIQKIAAYGTTSYDFIAGGTGSGDVNEAYTISLVQGMENAGYKLDTELKAQYEKYMADEKAKQPKDNNPAAVFFNHPRVGEFVPEAADLARKAKETDIALITIGRSSGEFQDRKIEGDFDLTANEQALIKNVSEAFHKEGKKAIVILNIGGVIETASWKNYPDAILLAWQAGQEGGNSVADILSGKVNPSGKLTMTFPTSAMSVPANKNFPDASKIDLKEMIASFMGGGKQQSDRPNIDFTNYEEDIYVGYRYFDTFNVPVSYPFGYGLSYTTFDYSNMSSTDNGKSFTFTCTITNNGSKAGKEVVELYISAPGKDMAKPAKELKGFVKTNLLKPGEKQQISFTVNKTDLASFDESSNSWVVESGNYTAQVGASSEDIRQNATFKVEGETVEKVHQVLTPQVTLNLLKK</sequence>
<reference evidence="7" key="2">
    <citation type="submission" date="2021-04" db="EMBL/GenBank/DDBJ databases">
        <authorList>
            <person name="Gilroy R."/>
        </authorList>
    </citation>
    <scope>NUCLEOTIDE SEQUENCE</scope>
    <source>
        <strain evidence="7">ChiGjej6B6-14162</strain>
    </source>
</reference>
<evidence type="ECO:0000256" key="1">
    <source>
        <dbReference type="ARBA" id="ARBA00005336"/>
    </source>
</evidence>
<dbReference type="GO" id="GO:0008422">
    <property type="term" value="F:beta-glucosidase activity"/>
    <property type="evidence" value="ECO:0007669"/>
    <property type="project" value="UniProtKB-ARBA"/>
</dbReference>
<gene>
    <name evidence="7" type="ORF">H9977_06600</name>
</gene>
<dbReference type="FunFam" id="2.60.40.10:FF:000495">
    <property type="entry name" value="Periplasmic beta-glucosidase"/>
    <property type="match status" value="1"/>
</dbReference>
<protein>
    <submittedName>
        <fullName evidence="7">Glycoside hydrolase family 3 C-terminal domain-containing protein</fullName>
    </submittedName>
</protein>
<dbReference type="PRINTS" id="PR00133">
    <property type="entry name" value="GLHYDRLASE3"/>
</dbReference>
<dbReference type="Pfam" id="PF14310">
    <property type="entry name" value="Fn3-like"/>
    <property type="match status" value="1"/>
</dbReference>
<dbReference type="InterPro" id="IPR019800">
    <property type="entry name" value="Glyco_hydro_3_AS"/>
</dbReference>
<evidence type="ECO:0000256" key="4">
    <source>
        <dbReference type="RuleBase" id="RU361161"/>
    </source>
</evidence>
<keyword evidence="4" id="KW-0326">Glycosidase</keyword>
<evidence type="ECO:0000256" key="3">
    <source>
        <dbReference type="ARBA" id="ARBA00023277"/>
    </source>
</evidence>
<dbReference type="SMART" id="SM01217">
    <property type="entry name" value="Fn3_like"/>
    <property type="match status" value="1"/>
</dbReference>
<dbReference type="SUPFAM" id="SSF52279">
    <property type="entry name" value="Beta-D-glucan exohydrolase, C-terminal domain"/>
    <property type="match status" value="1"/>
</dbReference>
<dbReference type="InterPro" id="IPR026891">
    <property type="entry name" value="Fn3-like"/>
</dbReference>
<dbReference type="PANTHER" id="PTHR42715:SF10">
    <property type="entry name" value="BETA-GLUCOSIDASE"/>
    <property type="match status" value="1"/>
</dbReference>
<dbReference type="InterPro" id="IPR036881">
    <property type="entry name" value="Glyco_hydro_3_C_sf"/>
</dbReference>
<dbReference type="InterPro" id="IPR017853">
    <property type="entry name" value="GH"/>
</dbReference>
<dbReference type="Gene3D" id="3.20.20.300">
    <property type="entry name" value="Glycoside hydrolase, family 3, N-terminal domain"/>
    <property type="match status" value="1"/>
</dbReference>
<evidence type="ECO:0000259" key="6">
    <source>
        <dbReference type="SMART" id="SM01217"/>
    </source>
</evidence>
<organism evidence="7 8">
    <name type="scientific">Candidatus Parabacteroides intestinipullorum</name>
    <dbReference type="NCBI Taxonomy" id="2838723"/>
    <lineage>
        <taxon>Bacteria</taxon>
        <taxon>Pseudomonadati</taxon>
        <taxon>Bacteroidota</taxon>
        <taxon>Bacteroidia</taxon>
        <taxon>Bacteroidales</taxon>
        <taxon>Tannerellaceae</taxon>
        <taxon>Parabacteroides</taxon>
    </lineage>
</organism>
<dbReference type="Proteomes" id="UP000886740">
    <property type="component" value="Unassembled WGS sequence"/>
</dbReference>
<dbReference type="InterPro" id="IPR013783">
    <property type="entry name" value="Ig-like_fold"/>
</dbReference>
<name>A0A9D2BG06_9BACT</name>
<comment type="similarity">
    <text evidence="1 4">Belongs to the glycosyl hydrolase 3 family.</text>
</comment>
<comment type="caution">
    <text evidence="7">The sequence shown here is derived from an EMBL/GenBank/DDBJ whole genome shotgun (WGS) entry which is preliminary data.</text>
</comment>
<dbReference type="PANTHER" id="PTHR42715">
    <property type="entry name" value="BETA-GLUCOSIDASE"/>
    <property type="match status" value="1"/>
</dbReference>
<dbReference type="GO" id="GO:0005975">
    <property type="term" value="P:carbohydrate metabolic process"/>
    <property type="evidence" value="ECO:0007669"/>
    <property type="project" value="InterPro"/>
</dbReference>
<dbReference type="Pfam" id="PF00933">
    <property type="entry name" value="Glyco_hydro_3"/>
    <property type="match status" value="1"/>
</dbReference>
<dbReference type="AlphaFoldDB" id="A0A9D2BG06"/>
<evidence type="ECO:0000256" key="5">
    <source>
        <dbReference type="SAM" id="SignalP"/>
    </source>
</evidence>
<keyword evidence="3" id="KW-0119">Carbohydrate metabolism</keyword>
<dbReference type="Gene3D" id="3.40.50.1700">
    <property type="entry name" value="Glycoside hydrolase family 3 C-terminal domain"/>
    <property type="match status" value="1"/>
</dbReference>
<evidence type="ECO:0000313" key="8">
    <source>
        <dbReference type="Proteomes" id="UP000886740"/>
    </source>
</evidence>
<dbReference type="Pfam" id="PF01915">
    <property type="entry name" value="Glyco_hydro_3_C"/>
    <property type="match status" value="1"/>
</dbReference>
<dbReference type="PROSITE" id="PS00775">
    <property type="entry name" value="GLYCOSYL_HYDROL_F3"/>
    <property type="match status" value="1"/>
</dbReference>
<proteinExistence type="inferred from homology"/>
<feature type="domain" description="Fibronectin type III-like" evidence="6">
    <location>
        <begin position="678"/>
        <end position="749"/>
    </location>
</feature>
<keyword evidence="2 4" id="KW-0378">Hydrolase</keyword>
<evidence type="ECO:0000313" key="7">
    <source>
        <dbReference type="EMBL" id="HIX74683.1"/>
    </source>
</evidence>
<evidence type="ECO:0000256" key="2">
    <source>
        <dbReference type="ARBA" id="ARBA00022801"/>
    </source>
</evidence>
<dbReference type="InterPro" id="IPR036962">
    <property type="entry name" value="Glyco_hydro_3_N_sf"/>
</dbReference>
<feature type="chain" id="PRO_5038409748" evidence="5">
    <location>
        <begin position="20"/>
        <end position="783"/>
    </location>
</feature>
<feature type="signal peptide" evidence="5">
    <location>
        <begin position="1"/>
        <end position="19"/>
    </location>
</feature>
<dbReference type="SUPFAM" id="SSF51445">
    <property type="entry name" value="(Trans)glycosidases"/>
    <property type="match status" value="1"/>
</dbReference>
<dbReference type="InterPro" id="IPR001764">
    <property type="entry name" value="Glyco_hydro_3_N"/>
</dbReference>
<dbReference type="InterPro" id="IPR050288">
    <property type="entry name" value="Cellulose_deg_GH3"/>
</dbReference>
<keyword evidence="5" id="KW-0732">Signal</keyword>